<dbReference type="EMBL" id="MU860010">
    <property type="protein sequence ID" value="KAK4242274.1"/>
    <property type="molecule type" value="Genomic_DNA"/>
</dbReference>
<gene>
    <name evidence="6" type="ORF">C8A03DRAFT_29535</name>
</gene>
<keyword evidence="2" id="KW-0285">Flavoprotein</keyword>
<comment type="caution">
    <text evidence="6">The sequence shown here is derived from an EMBL/GenBank/DDBJ whole genome shotgun (WGS) entry which is preliminary data.</text>
</comment>
<feature type="region of interest" description="Disordered" evidence="4">
    <location>
        <begin position="1"/>
        <end position="56"/>
    </location>
</feature>
<feature type="compositionally biased region" description="Polar residues" evidence="4">
    <location>
        <begin position="27"/>
        <end position="50"/>
    </location>
</feature>
<reference evidence="6" key="2">
    <citation type="submission" date="2023-05" db="EMBL/GenBank/DDBJ databases">
        <authorList>
            <consortium name="Lawrence Berkeley National Laboratory"/>
            <person name="Steindorff A."/>
            <person name="Hensen N."/>
            <person name="Bonometti L."/>
            <person name="Westerberg I."/>
            <person name="Brannstrom I.O."/>
            <person name="Guillou S."/>
            <person name="Cros-Aarteil S."/>
            <person name="Calhoun S."/>
            <person name="Haridas S."/>
            <person name="Kuo A."/>
            <person name="Mondo S."/>
            <person name="Pangilinan J."/>
            <person name="Riley R."/>
            <person name="Labutti K."/>
            <person name="Andreopoulos B."/>
            <person name="Lipzen A."/>
            <person name="Chen C."/>
            <person name="Yanf M."/>
            <person name="Daum C."/>
            <person name="Ng V."/>
            <person name="Clum A."/>
            <person name="Ohm R."/>
            <person name="Martin F."/>
            <person name="Silar P."/>
            <person name="Natvig D."/>
            <person name="Lalanne C."/>
            <person name="Gautier V."/>
            <person name="Ament-Velasquez S.L."/>
            <person name="Kruys A."/>
            <person name="Hutchinson M.I."/>
            <person name="Powell A.J."/>
            <person name="Barry K."/>
            <person name="Miller A.N."/>
            <person name="Grigoriev I.V."/>
            <person name="Debuchy R."/>
            <person name="Gladieux P."/>
            <person name="Thoren M.H."/>
            <person name="Johannesson H."/>
        </authorList>
    </citation>
    <scope>NUCLEOTIDE SEQUENCE</scope>
    <source>
        <strain evidence="6">CBS 532.94</strain>
    </source>
</reference>
<dbReference type="SUPFAM" id="SSF50475">
    <property type="entry name" value="FMN-binding split barrel"/>
    <property type="match status" value="1"/>
</dbReference>
<evidence type="ECO:0000256" key="1">
    <source>
        <dbReference type="ARBA" id="ARBA00001917"/>
    </source>
</evidence>
<evidence type="ECO:0000256" key="3">
    <source>
        <dbReference type="ARBA" id="ARBA00038054"/>
    </source>
</evidence>
<comment type="similarity">
    <text evidence="3">Belongs to the flavoredoxin family.</text>
</comment>
<sequence length="281" mass="30766">MPAKKRKANPARAASTHEAPKSKRTKTTLTQPKPSETDTIPSSQKQSNPIMKNPFTPYPPSKVYRLIEPGPVLLVSTGPPPSPSSDSHQDPNDINLMTIGFHMMLQHSSPPLIAVCIGPWDATYARLKASRECVLAVPSVDMAEVAVDIGNCSADDFGPDDGSSNSNTRAKNKYERFGLKAVPARKVGAPLVATGAGTGEDSEEKEGIIANVECVVEDDTMVERYNLWVLKVVAAWVNEDRMVNGHGTGMFHHRGDGTFRVDGEKVLDLRERMVKWRMFQD</sequence>
<dbReference type="Proteomes" id="UP001303760">
    <property type="component" value="Unassembled WGS sequence"/>
</dbReference>
<evidence type="ECO:0000256" key="4">
    <source>
        <dbReference type="SAM" id="MobiDB-lite"/>
    </source>
</evidence>
<evidence type="ECO:0000313" key="6">
    <source>
        <dbReference type="EMBL" id="KAK4242274.1"/>
    </source>
</evidence>
<accession>A0AAN7CHN3</accession>
<dbReference type="InterPro" id="IPR052174">
    <property type="entry name" value="Flavoredoxin"/>
</dbReference>
<dbReference type="PANTHER" id="PTHR43567:SF1">
    <property type="entry name" value="FLAVOREDOXIN"/>
    <property type="match status" value="1"/>
</dbReference>
<organism evidence="6 7">
    <name type="scientific">Achaetomium macrosporum</name>
    <dbReference type="NCBI Taxonomy" id="79813"/>
    <lineage>
        <taxon>Eukaryota</taxon>
        <taxon>Fungi</taxon>
        <taxon>Dikarya</taxon>
        <taxon>Ascomycota</taxon>
        <taxon>Pezizomycotina</taxon>
        <taxon>Sordariomycetes</taxon>
        <taxon>Sordariomycetidae</taxon>
        <taxon>Sordariales</taxon>
        <taxon>Chaetomiaceae</taxon>
        <taxon>Achaetomium</taxon>
    </lineage>
</organism>
<proteinExistence type="inferred from homology"/>
<dbReference type="Gene3D" id="2.30.110.10">
    <property type="entry name" value="Electron Transport, Fmn-binding Protein, Chain A"/>
    <property type="match status" value="1"/>
</dbReference>
<dbReference type="PANTHER" id="PTHR43567">
    <property type="entry name" value="FLAVOREDOXIN-RELATED-RELATED"/>
    <property type="match status" value="1"/>
</dbReference>
<dbReference type="SMART" id="SM00903">
    <property type="entry name" value="Flavin_Reduct"/>
    <property type="match status" value="1"/>
</dbReference>
<name>A0AAN7CHN3_9PEZI</name>
<keyword evidence="7" id="KW-1185">Reference proteome</keyword>
<reference evidence="6" key="1">
    <citation type="journal article" date="2023" name="Mol. Phylogenet. Evol.">
        <title>Genome-scale phylogeny and comparative genomics of the fungal order Sordariales.</title>
        <authorList>
            <person name="Hensen N."/>
            <person name="Bonometti L."/>
            <person name="Westerberg I."/>
            <person name="Brannstrom I.O."/>
            <person name="Guillou S."/>
            <person name="Cros-Aarteil S."/>
            <person name="Calhoun S."/>
            <person name="Haridas S."/>
            <person name="Kuo A."/>
            <person name="Mondo S."/>
            <person name="Pangilinan J."/>
            <person name="Riley R."/>
            <person name="LaButti K."/>
            <person name="Andreopoulos B."/>
            <person name="Lipzen A."/>
            <person name="Chen C."/>
            <person name="Yan M."/>
            <person name="Daum C."/>
            <person name="Ng V."/>
            <person name="Clum A."/>
            <person name="Steindorff A."/>
            <person name="Ohm R.A."/>
            <person name="Martin F."/>
            <person name="Silar P."/>
            <person name="Natvig D.O."/>
            <person name="Lalanne C."/>
            <person name="Gautier V."/>
            <person name="Ament-Velasquez S.L."/>
            <person name="Kruys A."/>
            <person name="Hutchinson M.I."/>
            <person name="Powell A.J."/>
            <person name="Barry K."/>
            <person name="Miller A.N."/>
            <person name="Grigoriev I.V."/>
            <person name="Debuchy R."/>
            <person name="Gladieux P."/>
            <person name="Hiltunen Thoren M."/>
            <person name="Johannesson H."/>
        </authorList>
    </citation>
    <scope>NUCLEOTIDE SEQUENCE</scope>
    <source>
        <strain evidence="6">CBS 532.94</strain>
    </source>
</reference>
<dbReference type="Pfam" id="PF01613">
    <property type="entry name" value="Flavin_Reduct"/>
    <property type="match status" value="1"/>
</dbReference>
<protein>
    <recommendedName>
        <fullName evidence="5">Flavin reductase like domain-containing protein</fullName>
    </recommendedName>
</protein>
<dbReference type="GO" id="GO:0010181">
    <property type="term" value="F:FMN binding"/>
    <property type="evidence" value="ECO:0007669"/>
    <property type="project" value="InterPro"/>
</dbReference>
<evidence type="ECO:0000313" key="7">
    <source>
        <dbReference type="Proteomes" id="UP001303760"/>
    </source>
</evidence>
<evidence type="ECO:0000256" key="2">
    <source>
        <dbReference type="ARBA" id="ARBA00022630"/>
    </source>
</evidence>
<dbReference type="InterPro" id="IPR002563">
    <property type="entry name" value="Flavin_Rdtase-like_dom"/>
</dbReference>
<feature type="region of interest" description="Disordered" evidence="4">
    <location>
        <begin position="74"/>
        <end position="93"/>
    </location>
</feature>
<dbReference type="AlphaFoldDB" id="A0AAN7CHN3"/>
<feature type="domain" description="Flavin reductase like" evidence="5">
    <location>
        <begin position="65"/>
        <end position="258"/>
    </location>
</feature>
<dbReference type="InterPro" id="IPR012349">
    <property type="entry name" value="Split_barrel_FMN-bd"/>
</dbReference>
<evidence type="ECO:0000259" key="5">
    <source>
        <dbReference type="SMART" id="SM00903"/>
    </source>
</evidence>
<comment type="cofactor">
    <cofactor evidence="1">
        <name>FMN</name>
        <dbReference type="ChEBI" id="CHEBI:58210"/>
    </cofactor>
</comment>